<organism evidence="19 20">
    <name type="scientific">Herbaspirillum rhizosphaerae</name>
    <dbReference type="NCBI Taxonomy" id="346179"/>
    <lineage>
        <taxon>Bacteria</taxon>
        <taxon>Pseudomonadati</taxon>
        <taxon>Pseudomonadota</taxon>
        <taxon>Betaproteobacteria</taxon>
        <taxon>Burkholderiales</taxon>
        <taxon>Oxalobacteraceae</taxon>
        <taxon>Herbaspirillum</taxon>
    </lineage>
</organism>
<evidence type="ECO:0000256" key="7">
    <source>
        <dbReference type="ARBA" id="ARBA00019608"/>
    </source>
</evidence>
<evidence type="ECO:0000256" key="5">
    <source>
        <dbReference type="ARBA" id="ARBA00006435"/>
    </source>
</evidence>
<evidence type="ECO:0000256" key="2">
    <source>
        <dbReference type="ARBA" id="ARBA00004162"/>
    </source>
</evidence>
<evidence type="ECO:0000256" key="13">
    <source>
        <dbReference type="ARBA" id="ARBA00023098"/>
    </source>
</evidence>
<evidence type="ECO:0000256" key="12">
    <source>
        <dbReference type="ARBA" id="ARBA00022989"/>
    </source>
</evidence>
<keyword evidence="13" id="KW-0443">Lipid metabolism</keyword>
<comment type="similarity">
    <text evidence="5">Belongs to the Cdh family.</text>
</comment>
<dbReference type="InterPro" id="IPR036265">
    <property type="entry name" value="HIT-like_sf"/>
</dbReference>
<comment type="subcellular location">
    <subcellularLocation>
        <location evidence="2">Cell membrane</location>
        <topology evidence="2">Single-pass membrane protein</topology>
    </subcellularLocation>
</comment>
<dbReference type="RefSeq" id="WP_408168325.1">
    <property type="nucleotide sequence ID" value="NZ_JAQQFR010000007.1"/>
</dbReference>
<gene>
    <name evidence="19" type="ORF">PQR63_13080</name>
</gene>
<keyword evidence="15" id="KW-0594">Phospholipid biosynthesis</keyword>
<evidence type="ECO:0000256" key="4">
    <source>
        <dbReference type="ARBA" id="ARBA00005189"/>
    </source>
</evidence>
<name>A0ABW8Z8B8_9BURK</name>
<evidence type="ECO:0000256" key="6">
    <source>
        <dbReference type="ARBA" id="ARBA00012375"/>
    </source>
</evidence>
<dbReference type="SUPFAM" id="SSF54197">
    <property type="entry name" value="HIT-like"/>
    <property type="match status" value="1"/>
</dbReference>
<dbReference type="PIRSF" id="PIRSF001273">
    <property type="entry name" value="CDH"/>
    <property type="match status" value="1"/>
</dbReference>
<comment type="caution">
    <text evidence="19">The sequence shown here is derived from an EMBL/GenBank/DDBJ whole genome shotgun (WGS) entry which is preliminary data.</text>
</comment>
<dbReference type="InterPro" id="IPR003763">
    <property type="entry name" value="CDP-diacylglyc_Pase"/>
</dbReference>
<evidence type="ECO:0000256" key="14">
    <source>
        <dbReference type="ARBA" id="ARBA00023136"/>
    </source>
</evidence>
<comment type="pathway">
    <text evidence="3">Phospholipid metabolism; CDP-diacylglycerol degradation; phosphatidate from CDP-diacylglycerol: step 1/1.</text>
</comment>
<comment type="pathway">
    <text evidence="4">Lipid metabolism.</text>
</comment>
<evidence type="ECO:0000256" key="1">
    <source>
        <dbReference type="ARBA" id="ARBA00001007"/>
    </source>
</evidence>
<evidence type="ECO:0000256" key="10">
    <source>
        <dbReference type="ARBA" id="ARBA00022692"/>
    </source>
</evidence>
<dbReference type="Pfam" id="PF02611">
    <property type="entry name" value="CDH"/>
    <property type="match status" value="1"/>
</dbReference>
<evidence type="ECO:0000313" key="20">
    <source>
        <dbReference type="Proteomes" id="UP001629214"/>
    </source>
</evidence>
<comment type="catalytic activity">
    <reaction evidence="1">
        <text>a CDP-1,2-diacyl-sn-glycerol + H2O = a 1,2-diacyl-sn-glycero-3-phosphate + CMP + 2 H(+)</text>
        <dbReference type="Rhea" id="RHEA:15221"/>
        <dbReference type="ChEBI" id="CHEBI:15377"/>
        <dbReference type="ChEBI" id="CHEBI:15378"/>
        <dbReference type="ChEBI" id="CHEBI:58332"/>
        <dbReference type="ChEBI" id="CHEBI:58608"/>
        <dbReference type="ChEBI" id="CHEBI:60377"/>
        <dbReference type="EC" id="3.6.1.26"/>
    </reaction>
</comment>
<evidence type="ECO:0000256" key="18">
    <source>
        <dbReference type="ARBA" id="ARBA00032892"/>
    </source>
</evidence>
<keyword evidence="12" id="KW-1133">Transmembrane helix</keyword>
<accession>A0ABW8Z8B8</accession>
<evidence type="ECO:0000256" key="17">
    <source>
        <dbReference type="ARBA" id="ARBA00032888"/>
    </source>
</evidence>
<dbReference type="EMBL" id="JAQQFR010000007">
    <property type="protein sequence ID" value="MFL9879324.1"/>
    <property type="molecule type" value="Genomic_DNA"/>
</dbReference>
<keyword evidence="10" id="KW-0812">Transmembrane</keyword>
<evidence type="ECO:0000313" key="19">
    <source>
        <dbReference type="EMBL" id="MFL9879324.1"/>
    </source>
</evidence>
<proteinExistence type="inferred from homology"/>
<evidence type="ECO:0000256" key="9">
    <source>
        <dbReference type="ARBA" id="ARBA00022516"/>
    </source>
</evidence>
<evidence type="ECO:0000256" key="11">
    <source>
        <dbReference type="ARBA" id="ARBA00022801"/>
    </source>
</evidence>
<keyword evidence="20" id="KW-1185">Reference proteome</keyword>
<evidence type="ECO:0000256" key="15">
    <source>
        <dbReference type="ARBA" id="ARBA00023209"/>
    </source>
</evidence>
<keyword evidence="8" id="KW-1003">Cell membrane</keyword>
<evidence type="ECO:0000256" key="3">
    <source>
        <dbReference type="ARBA" id="ARBA00004927"/>
    </source>
</evidence>
<evidence type="ECO:0000256" key="8">
    <source>
        <dbReference type="ARBA" id="ARBA00022475"/>
    </source>
</evidence>
<keyword evidence="9" id="KW-0444">Lipid biosynthesis</keyword>
<protein>
    <recommendedName>
        <fullName evidence="7">CDP-diacylglycerol pyrophosphatase</fullName>
        <ecNumber evidence="6">3.6.1.26</ecNumber>
    </recommendedName>
    <alternativeName>
        <fullName evidence="17">CDP-diacylglycerol phosphatidylhydrolase</fullName>
    </alternativeName>
    <alternativeName>
        <fullName evidence="18">CDP-diglyceride hydrolase</fullName>
    </alternativeName>
</protein>
<dbReference type="Gene3D" id="3.30.428.30">
    <property type="entry name" value="HIT family - CDH-like"/>
    <property type="match status" value="1"/>
</dbReference>
<evidence type="ECO:0000256" key="16">
    <source>
        <dbReference type="ARBA" id="ARBA00023264"/>
    </source>
</evidence>
<dbReference type="EC" id="3.6.1.26" evidence="6"/>
<sequence>MFSIGISFSTPTQAANPDALWQIVSQQCVPNSEKNGDPKPCAMVDRERGFIILKDIVGAAQYLLIPTTRLSGIESRELLQADAPNYWRYAWEQRHRVGDALGRPLESSQVGLEINSASARSQLQLHIHIDCMRADLPQLLSVHRRDPLGKWMPLMLDGHVYSVMRLSGDALQTQDPFKLAAARTAHAATAMGAQSLLLTGGRFENGDEGFYLINMPVNFDKGEHGSAEVLLDHGCAIAK</sequence>
<keyword evidence="11" id="KW-0378">Hydrolase</keyword>
<keyword evidence="16" id="KW-1208">Phospholipid metabolism</keyword>
<dbReference type="Proteomes" id="UP001629214">
    <property type="component" value="Unassembled WGS sequence"/>
</dbReference>
<keyword evidence="14" id="KW-0472">Membrane</keyword>
<reference evidence="19 20" key="1">
    <citation type="journal article" date="2024" name="Chem. Sci.">
        <title>Discovery of megapolipeptins by genome mining of a Burkholderiales bacteria collection.</title>
        <authorList>
            <person name="Paulo B.S."/>
            <person name="Recchia M.J.J."/>
            <person name="Lee S."/>
            <person name="Fergusson C.H."/>
            <person name="Romanowski S.B."/>
            <person name="Hernandez A."/>
            <person name="Krull N."/>
            <person name="Liu D.Y."/>
            <person name="Cavanagh H."/>
            <person name="Bos A."/>
            <person name="Gray C.A."/>
            <person name="Murphy B.T."/>
            <person name="Linington R.G."/>
            <person name="Eustaquio A.S."/>
        </authorList>
    </citation>
    <scope>NUCLEOTIDE SEQUENCE [LARGE SCALE GENOMIC DNA]</scope>
    <source>
        <strain evidence="19 20">RL21-008-BIB-B</strain>
    </source>
</reference>